<dbReference type="AlphaFoldDB" id="A0AAE3DMR1"/>
<comment type="caution">
    <text evidence="1">The sequence shown here is derived from an EMBL/GenBank/DDBJ whole genome shotgun (WGS) entry which is preliminary data.</text>
</comment>
<dbReference type="Proteomes" id="UP001199355">
    <property type="component" value="Unassembled WGS sequence"/>
</dbReference>
<protein>
    <recommendedName>
        <fullName evidence="3">YolD-like protein</fullName>
    </recommendedName>
</protein>
<accession>A0AAE3DMR1</accession>
<proteinExistence type="predicted"/>
<name>A0AAE3DMR1_9FIRM</name>
<evidence type="ECO:0000313" key="1">
    <source>
        <dbReference type="EMBL" id="MCC2166381.1"/>
    </source>
</evidence>
<evidence type="ECO:0008006" key="3">
    <source>
        <dbReference type="Google" id="ProtNLM"/>
    </source>
</evidence>
<dbReference type="RefSeq" id="WP_308727544.1">
    <property type="nucleotide sequence ID" value="NZ_JAJEQF010000002.1"/>
</dbReference>
<keyword evidence="2" id="KW-1185">Reference proteome</keyword>
<evidence type="ECO:0000313" key="2">
    <source>
        <dbReference type="Proteomes" id="UP001199355"/>
    </source>
</evidence>
<organism evidence="1 2">
    <name type="scientific">Gallintestinimicrobium propionicum</name>
    <dbReference type="NCBI Taxonomy" id="2981770"/>
    <lineage>
        <taxon>Bacteria</taxon>
        <taxon>Bacillati</taxon>
        <taxon>Bacillota</taxon>
        <taxon>Clostridia</taxon>
        <taxon>Lachnospirales</taxon>
        <taxon>Lachnospiraceae</taxon>
        <taxon>Gallintestinimicrobium</taxon>
    </lineage>
</organism>
<sequence>MKSDYSDIIHLPHHVSKTHPQMSMHDRAAQFSPFAALTGYDSAILETARLTEEKITLNEDLQELLDIQFQQLLEHLSEKPLISITFFCPDKRKQGGSYVSISGTVKKLDLFQRILILEDGMQIFLDDVLSIEAHTSTTL</sequence>
<dbReference type="EMBL" id="JAJEQF010000002">
    <property type="protein sequence ID" value="MCC2166381.1"/>
    <property type="molecule type" value="Genomic_DNA"/>
</dbReference>
<gene>
    <name evidence="1" type="ORF">LKD45_01495</name>
</gene>
<reference evidence="1 2" key="1">
    <citation type="submission" date="2021-10" db="EMBL/GenBank/DDBJ databases">
        <title>Anaerobic single-cell dispensing facilitates the cultivation of human gut bacteria.</title>
        <authorList>
            <person name="Afrizal A."/>
        </authorList>
    </citation>
    <scope>NUCLEOTIDE SEQUENCE [LARGE SCALE GENOMIC DNA]</scope>
    <source>
        <strain evidence="1 2">CLA-AA-H244</strain>
    </source>
</reference>